<evidence type="ECO:0000313" key="4">
    <source>
        <dbReference type="Proteomes" id="UP000231990"/>
    </source>
</evidence>
<comment type="caution">
    <text evidence="2">The sequence shown here is derived from an EMBL/GenBank/DDBJ whole genome shotgun (WGS) entry which is preliminary data.</text>
</comment>
<dbReference type="Proteomes" id="UP000231990">
    <property type="component" value="Unassembled WGS sequence"/>
</dbReference>
<proteinExistence type="predicted"/>
<dbReference type="EMBL" id="NPDZ01000004">
    <property type="protein sequence ID" value="PJZ73607.1"/>
    <property type="molecule type" value="Genomic_DNA"/>
</dbReference>
<evidence type="ECO:0000313" key="1">
    <source>
        <dbReference type="EMBL" id="PJZ69620.1"/>
    </source>
</evidence>
<evidence type="ECO:0000313" key="2">
    <source>
        <dbReference type="EMBL" id="PJZ73607.1"/>
    </source>
</evidence>
<gene>
    <name evidence="1" type="ORF">CH360_10080</name>
    <name evidence="2" type="ORF">CH373_08935</name>
</gene>
<accession>A0A2M9ZNH1</accession>
<keyword evidence="3" id="KW-1185">Reference proteome</keyword>
<dbReference type="EMBL" id="NPDY01000008">
    <property type="protein sequence ID" value="PJZ69620.1"/>
    <property type="molecule type" value="Genomic_DNA"/>
</dbReference>
<reference evidence="3 4" key="1">
    <citation type="submission" date="2017-07" db="EMBL/GenBank/DDBJ databases">
        <title>Leptospira spp. isolated from tropical soils.</title>
        <authorList>
            <person name="Thibeaux R."/>
            <person name="Iraola G."/>
            <person name="Ferres I."/>
            <person name="Bierque E."/>
            <person name="Girault D."/>
            <person name="Soupe-Gilbert M.-E."/>
            <person name="Picardeau M."/>
            <person name="Goarant C."/>
        </authorList>
    </citation>
    <scope>NUCLEOTIDE SEQUENCE [LARGE SCALE GENOMIC DNA]</scope>
    <source>
        <strain evidence="2 4">FH1-B-B1</strain>
        <strain evidence="1 3">FH1-B-C1</strain>
    </source>
</reference>
<protein>
    <submittedName>
        <fullName evidence="2">Uncharacterized protein</fullName>
    </submittedName>
</protein>
<evidence type="ECO:0000313" key="3">
    <source>
        <dbReference type="Proteomes" id="UP000231962"/>
    </source>
</evidence>
<dbReference type="Proteomes" id="UP000231962">
    <property type="component" value="Unassembled WGS sequence"/>
</dbReference>
<dbReference type="AlphaFoldDB" id="A0A2M9ZNH1"/>
<name>A0A2M9ZNH1_9LEPT</name>
<sequence>MNTQVKKSFKRKTQFKREALVNELLAQVSEDMRQTLFFKVLNPLYNGPYISNKVASEAAEYLEGNLSIANTQNK</sequence>
<organism evidence="2 4">
    <name type="scientific">Leptospira perolatii</name>
    <dbReference type="NCBI Taxonomy" id="2023191"/>
    <lineage>
        <taxon>Bacteria</taxon>
        <taxon>Pseudomonadati</taxon>
        <taxon>Spirochaetota</taxon>
        <taxon>Spirochaetia</taxon>
        <taxon>Leptospirales</taxon>
        <taxon>Leptospiraceae</taxon>
        <taxon>Leptospira</taxon>
    </lineage>
</organism>
<dbReference type="RefSeq" id="WP_100713903.1">
    <property type="nucleotide sequence ID" value="NZ_NPDY01000008.1"/>
</dbReference>